<dbReference type="Pfam" id="PF13181">
    <property type="entry name" value="TPR_8"/>
    <property type="match status" value="1"/>
</dbReference>
<evidence type="ECO:0000256" key="8">
    <source>
        <dbReference type="PROSITE-ProRule" id="PRU00339"/>
    </source>
</evidence>
<evidence type="ECO:0000313" key="11">
    <source>
        <dbReference type="Proteomes" id="UP000185678"/>
    </source>
</evidence>
<feature type="repeat" description="TPR" evidence="8">
    <location>
        <begin position="107"/>
        <end position="140"/>
    </location>
</feature>
<evidence type="ECO:0000256" key="6">
    <source>
        <dbReference type="ARBA" id="ARBA00022737"/>
    </source>
</evidence>
<dbReference type="STRING" id="80876.SAMN05421779_101377"/>
<dbReference type="EC" id="2.4.1.255" evidence="3"/>
<evidence type="ECO:0000256" key="4">
    <source>
        <dbReference type="ARBA" id="ARBA00022676"/>
    </source>
</evidence>
<evidence type="ECO:0000256" key="7">
    <source>
        <dbReference type="ARBA" id="ARBA00022803"/>
    </source>
</evidence>
<evidence type="ECO:0000259" key="9">
    <source>
        <dbReference type="Pfam" id="PF13844"/>
    </source>
</evidence>
<dbReference type="PANTHER" id="PTHR44835:SF1">
    <property type="entry name" value="PROTEIN O-GLCNAC TRANSFERASE"/>
    <property type="match status" value="1"/>
</dbReference>
<sequence length="648" mass="70041">MPSLADLLARAQTSLVAGDSRGCLHACDGILATQPQHPEALHFAGLAHAALNDRAKGIDCIRQAVGSAPTFAAAWSNLGSLLMDEGHLAEAEHALRTAIRHGQPSFTSPLYNLGNLLRHQGRLTEAEDAYGKVLAVSPHHHATLYNLASTLQEHGRLDAALALAQTALRLAPQHAESAFLVGNLLRTQGRLAEALTAYDTALASDPDHAACHTNRGNLLSEQGRPLEALAAFQTALNAAPHNERYASNLLCALHYIDGITPEALLDAHLFWDQRYGCPEPRPAPPRPSRTGQPLTVGLVSADFGCHPVGWFCLPLLEGADSQDMRLVLYSDRLNEDQNTHRLEQAAFAFRRIRECDDEQVAEMIAADGIDVLIDASGHTGHNRLSLFANRAAPLQASWAAYVGTTGVAAMDLLLADACQIPAGDETLYRERVIRLPVGYVPYAAPPYAPPPQPRQMGAPLTFGSFNNPVKLSEGILQQWALLLGSVPTARLLVKFRHLDDPATAQHLRMRFAAAGGDISRLDIEGGAPHAEMLAAYHRVDVALDTAPYSGGLTTLEALWMGVPVITMPGRTFASRHSLSHLTHLGLAELCGQDWDDYRAKAASLITDSARLARYRDTLRPRLQASPLMNGAGFARHLSQALRAVWEET</sequence>
<dbReference type="SUPFAM" id="SSF48452">
    <property type="entry name" value="TPR-like"/>
    <property type="match status" value="1"/>
</dbReference>
<feature type="repeat" description="TPR" evidence="8">
    <location>
        <begin position="209"/>
        <end position="242"/>
    </location>
</feature>
<dbReference type="Gene3D" id="3.40.50.2000">
    <property type="entry name" value="Glycogen Phosphorylase B"/>
    <property type="match status" value="1"/>
</dbReference>
<proteinExistence type="inferred from homology"/>
<dbReference type="Pfam" id="PF13844">
    <property type="entry name" value="Glyco_transf_41"/>
    <property type="match status" value="2"/>
</dbReference>
<dbReference type="GO" id="GO:0097363">
    <property type="term" value="F:protein O-acetylglucosaminyltransferase activity"/>
    <property type="evidence" value="ECO:0007669"/>
    <property type="project" value="UniProtKB-EC"/>
</dbReference>
<dbReference type="PROSITE" id="PS50005">
    <property type="entry name" value="TPR"/>
    <property type="match status" value="4"/>
</dbReference>
<dbReference type="OrthoDB" id="146908at2"/>
<accession>A0A1N7IN14</accession>
<dbReference type="Pfam" id="PF13432">
    <property type="entry name" value="TPR_16"/>
    <property type="match status" value="1"/>
</dbReference>
<dbReference type="InterPro" id="IPR019734">
    <property type="entry name" value="TPR_rpt"/>
</dbReference>
<evidence type="ECO:0000256" key="2">
    <source>
        <dbReference type="ARBA" id="ARBA00005386"/>
    </source>
</evidence>
<keyword evidence="11" id="KW-1185">Reference proteome</keyword>
<dbReference type="SUPFAM" id="SSF53756">
    <property type="entry name" value="UDP-Glycosyltransferase/glycogen phosphorylase"/>
    <property type="match status" value="1"/>
</dbReference>
<dbReference type="PANTHER" id="PTHR44835">
    <property type="entry name" value="UDP-N-ACETYLGLUCOSAMINE--PEPTIDE N-ACETYLGLUCOSAMINYLTRANSFERASE SPINDLY-RELATED"/>
    <property type="match status" value="1"/>
</dbReference>
<dbReference type="EMBL" id="FTOA01000001">
    <property type="protein sequence ID" value="SIS38459.1"/>
    <property type="molecule type" value="Genomic_DNA"/>
</dbReference>
<gene>
    <name evidence="10" type="ORF">SAMN05421779_101377</name>
</gene>
<evidence type="ECO:0000256" key="5">
    <source>
        <dbReference type="ARBA" id="ARBA00022679"/>
    </source>
</evidence>
<organism evidence="10 11">
    <name type="scientific">Insolitispirillum peregrinum</name>
    <dbReference type="NCBI Taxonomy" id="80876"/>
    <lineage>
        <taxon>Bacteria</taxon>
        <taxon>Pseudomonadati</taxon>
        <taxon>Pseudomonadota</taxon>
        <taxon>Alphaproteobacteria</taxon>
        <taxon>Rhodospirillales</taxon>
        <taxon>Novispirillaceae</taxon>
        <taxon>Insolitispirillum</taxon>
    </lineage>
</organism>
<comment type="similarity">
    <text evidence="2">Belongs to the glycosyltransferase 41 family. O-GlcNAc transferase subfamily.</text>
</comment>
<protein>
    <recommendedName>
        <fullName evidence="3">protein O-GlcNAc transferase</fullName>
        <ecNumber evidence="3">2.4.1.255</ecNumber>
    </recommendedName>
</protein>
<dbReference type="Gene3D" id="1.25.40.10">
    <property type="entry name" value="Tetratricopeptide repeat domain"/>
    <property type="match status" value="1"/>
</dbReference>
<comment type="pathway">
    <text evidence="1">Protein modification; protein glycosylation.</text>
</comment>
<name>A0A1N7IN14_9PROT</name>
<keyword evidence="7 8" id="KW-0802">TPR repeat</keyword>
<evidence type="ECO:0000256" key="1">
    <source>
        <dbReference type="ARBA" id="ARBA00004922"/>
    </source>
</evidence>
<evidence type="ECO:0000256" key="3">
    <source>
        <dbReference type="ARBA" id="ARBA00011970"/>
    </source>
</evidence>
<dbReference type="Pfam" id="PF13424">
    <property type="entry name" value="TPR_12"/>
    <property type="match status" value="1"/>
</dbReference>
<keyword evidence="5 10" id="KW-0808">Transferase</keyword>
<dbReference type="InterPro" id="IPR051939">
    <property type="entry name" value="Glycosyltr_41/O-GlcNAc_trsf"/>
</dbReference>
<feature type="repeat" description="TPR" evidence="8">
    <location>
        <begin position="141"/>
        <end position="174"/>
    </location>
</feature>
<dbReference type="AlphaFoldDB" id="A0A1N7IN14"/>
<evidence type="ECO:0000313" key="10">
    <source>
        <dbReference type="EMBL" id="SIS38459.1"/>
    </source>
</evidence>
<dbReference type="RefSeq" id="WP_076398382.1">
    <property type="nucleotide sequence ID" value="NZ_FTOA01000001.1"/>
</dbReference>
<dbReference type="Gene3D" id="3.40.50.11380">
    <property type="match status" value="1"/>
</dbReference>
<feature type="domain" description="O-GlcNAc transferase C-terminal" evidence="9">
    <location>
        <begin position="461"/>
        <end position="635"/>
    </location>
</feature>
<dbReference type="Proteomes" id="UP000185678">
    <property type="component" value="Unassembled WGS sequence"/>
</dbReference>
<feature type="domain" description="O-GlcNAc transferase C-terminal" evidence="9">
    <location>
        <begin position="288"/>
        <end position="436"/>
    </location>
</feature>
<dbReference type="SMART" id="SM00028">
    <property type="entry name" value="TPR"/>
    <property type="match status" value="6"/>
</dbReference>
<reference evidence="10 11" key="1">
    <citation type="submission" date="2017-01" db="EMBL/GenBank/DDBJ databases">
        <authorList>
            <person name="Mah S.A."/>
            <person name="Swanson W.J."/>
            <person name="Moy G.W."/>
            <person name="Vacquier V.D."/>
        </authorList>
    </citation>
    <scope>NUCLEOTIDE SEQUENCE [LARGE SCALE GENOMIC DNA]</scope>
    <source>
        <strain evidence="10 11">DSM 11589</strain>
    </source>
</reference>
<dbReference type="InterPro" id="IPR029489">
    <property type="entry name" value="OGT/SEC/SPY_C"/>
</dbReference>
<keyword evidence="4" id="KW-0328">Glycosyltransferase</keyword>
<keyword evidence="6" id="KW-0677">Repeat</keyword>
<dbReference type="InterPro" id="IPR011990">
    <property type="entry name" value="TPR-like_helical_dom_sf"/>
</dbReference>
<feature type="repeat" description="TPR" evidence="8">
    <location>
        <begin position="175"/>
        <end position="208"/>
    </location>
</feature>